<dbReference type="Gene3D" id="3.40.50.12780">
    <property type="entry name" value="N-terminal domain of ligase-like"/>
    <property type="match status" value="2"/>
</dbReference>
<keyword evidence="2" id="KW-0472">Membrane</keyword>
<dbReference type="EMBL" id="KV878594">
    <property type="protein sequence ID" value="OJJ54524.1"/>
    <property type="molecule type" value="Genomic_DNA"/>
</dbReference>
<dbReference type="RefSeq" id="XP_040698330.1">
    <property type="nucleotide sequence ID" value="XM_040852835.1"/>
</dbReference>
<evidence type="ECO:0000313" key="4">
    <source>
        <dbReference type="Proteomes" id="UP000184356"/>
    </source>
</evidence>
<reference evidence="4" key="1">
    <citation type="journal article" date="2017" name="Genome Biol.">
        <title>Comparative genomics reveals high biological diversity and specific adaptations in the industrially and medically important fungal genus Aspergillus.</title>
        <authorList>
            <person name="de Vries R.P."/>
            <person name="Riley R."/>
            <person name="Wiebenga A."/>
            <person name="Aguilar-Osorio G."/>
            <person name="Amillis S."/>
            <person name="Uchima C.A."/>
            <person name="Anderluh G."/>
            <person name="Asadollahi M."/>
            <person name="Askin M."/>
            <person name="Barry K."/>
            <person name="Battaglia E."/>
            <person name="Bayram O."/>
            <person name="Benocci T."/>
            <person name="Braus-Stromeyer S.A."/>
            <person name="Caldana C."/>
            <person name="Canovas D."/>
            <person name="Cerqueira G.C."/>
            <person name="Chen F."/>
            <person name="Chen W."/>
            <person name="Choi C."/>
            <person name="Clum A."/>
            <person name="Dos Santos R.A."/>
            <person name="Damasio A.R."/>
            <person name="Diallinas G."/>
            <person name="Emri T."/>
            <person name="Fekete E."/>
            <person name="Flipphi M."/>
            <person name="Freyberg S."/>
            <person name="Gallo A."/>
            <person name="Gournas C."/>
            <person name="Habgood R."/>
            <person name="Hainaut M."/>
            <person name="Harispe M.L."/>
            <person name="Henrissat B."/>
            <person name="Hilden K.S."/>
            <person name="Hope R."/>
            <person name="Hossain A."/>
            <person name="Karabika E."/>
            <person name="Karaffa L."/>
            <person name="Karanyi Z."/>
            <person name="Krasevec N."/>
            <person name="Kuo A."/>
            <person name="Kusch H."/>
            <person name="LaButti K."/>
            <person name="Lagendijk E.L."/>
            <person name="Lapidus A."/>
            <person name="Levasseur A."/>
            <person name="Lindquist E."/>
            <person name="Lipzen A."/>
            <person name="Logrieco A.F."/>
            <person name="MacCabe A."/>
            <person name="Maekelae M.R."/>
            <person name="Malavazi I."/>
            <person name="Melin P."/>
            <person name="Meyer V."/>
            <person name="Mielnichuk N."/>
            <person name="Miskei M."/>
            <person name="Molnar A.P."/>
            <person name="Mule G."/>
            <person name="Ngan C.Y."/>
            <person name="Orejas M."/>
            <person name="Orosz E."/>
            <person name="Ouedraogo J.P."/>
            <person name="Overkamp K.M."/>
            <person name="Park H.-S."/>
            <person name="Perrone G."/>
            <person name="Piumi F."/>
            <person name="Punt P.J."/>
            <person name="Ram A.F."/>
            <person name="Ramon A."/>
            <person name="Rauscher S."/>
            <person name="Record E."/>
            <person name="Riano-Pachon D.M."/>
            <person name="Robert V."/>
            <person name="Roehrig J."/>
            <person name="Ruller R."/>
            <person name="Salamov A."/>
            <person name="Salih N.S."/>
            <person name="Samson R.A."/>
            <person name="Sandor E."/>
            <person name="Sanguinetti M."/>
            <person name="Schuetze T."/>
            <person name="Sepcic K."/>
            <person name="Shelest E."/>
            <person name="Sherlock G."/>
            <person name="Sophianopoulou V."/>
            <person name="Squina F.M."/>
            <person name="Sun H."/>
            <person name="Susca A."/>
            <person name="Todd R.B."/>
            <person name="Tsang A."/>
            <person name="Unkles S.E."/>
            <person name="van de Wiele N."/>
            <person name="van Rossen-Uffink D."/>
            <person name="Oliveira J.V."/>
            <person name="Vesth T.C."/>
            <person name="Visser J."/>
            <person name="Yu J.-H."/>
            <person name="Zhou M."/>
            <person name="Andersen M.R."/>
            <person name="Archer D.B."/>
            <person name="Baker S.E."/>
            <person name="Benoit I."/>
            <person name="Brakhage A.A."/>
            <person name="Braus G.H."/>
            <person name="Fischer R."/>
            <person name="Frisvad J.C."/>
            <person name="Goldman G.H."/>
            <person name="Houbraken J."/>
            <person name="Oakley B."/>
            <person name="Pocsi I."/>
            <person name="Scazzocchio C."/>
            <person name="Seiboth B."/>
            <person name="vanKuyk P.A."/>
            <person name="Wortman J."/>
            <person name="Dyer P.S."/>
            <person name="Grigoriev I.V."/>
        </authorList>
    </citation>
    <scope>NUCLEOTIDE SEQUENCE [LARGE SCALE GENOMIC DNA]</scope>
    <source>
        <strain evidence="4">CBS 593.65</strain>
    </source>
</reference>
<dbReference type="PANTHER" id="PTHR43201:SF8">
    <property type="entry name" value="ACYL-COA SYNTHETASE FAMILY MEMBER 3"/>
    <property type="match status" value="1"/>
</dbReference>
<name>A0A1L9T511_9EURO</name>
<keyword evidence="4" id="KW-1185">Reference proteome</keyword>
<evidence type="ECO:0000313" key="3">
    <source>
        <dbReference type="EMBL" id="OJJ54524.1"/>
    </source>
</evidence>
<comment type="similarity">
    <text evidence="1">Belongs to the ATP-dependent AMP-binding enzyme family.</text>
</comment>
<dbReference type="Proteomes" id="UP000184356">
    <property type="component" value="Unassembled WGS sequence"/>
</dbReference>
<dbReference type="OrthoDB" id="6614653at2759"/>
<dbReference type="SUPFAM" id="SSF56801">
    <property type="entry name" value="Acetyl-CoA synthetase-like"/>
    <property type="match status" value="1"/>
</dbReference>
<dbReference type="AlphaFoldDB" id="A0A1L9T511"/>
<dbReference type="STRING" id="1036612.A0A1L9T511"/>
<evidence type="ECO:0008006" key="5">
    <source>
        <dbReference type="Google" id="ProtNLM"/>
    </source>
</evidence>
<dbReference type="VEuPathDB" id="FungiDB:ASPSYDRAFT_93442"/>
<dbReference type="GO" id="GO:0006631">
    <property type="term" value="P:fatty acid metabolic process"/>
    <property type="evidence" value="ECO:0007669"/>
    <property type="project" value="TreeGrafter"/>
</dbReference>
<dbReference type="GeneID" id="63768908"/>
<dbReference type="InterPro" id="IPR042099">
    <property type="entry name" value="ANL_N_sf"/>
</dbReference>
<accession>A0A1L9T511</accession>
<sequence>MAPTAVRTLATESQSNFIQDLETENEATFTEFLYEVLSHRDRLKRQLGWETLEKLRDPSEEVFIATVAGAGFEFMVLLLAIQGLGAIVVPLRSRVHLEEARYFLGTCNASLITSSQLASEHCETLSSSLSLPHLSFAPTNPPDLSNIGFKLVPESHDDHPTAQTAASACSTPPAQPAQPRAFSAAAAALLGVRNIRALLTGSMRVQDCVKDSWRELLGGKELVNMYGMTEVAGMASMSDWNENTPVVVIRSFGWKVTAADIEEPLRSYPVVLQAFVLGVDDLMLGQRITALILQKPTREGEDSLADLKRSTAP</sequence>
<feature type="transmembrane region" description="Helical" evidence="2">
    <location>
        <begin position="62"/>
        <end position="91"/>
    </location>
</feature>
<keyword evidence="2" id="KW-1133">Transmembrane helix</keyword>
<dbReference type="GO" id="GO:0031956">
    <property type="term" value="F:medium-chain fatty acid-CoA ligase activity"/>
    <property type="evidence" value="ECO:0007669"/>
    <property type="project" value="TreeGrafter"/>
</dbReference>
<dbReference type="PANTHER" id="PTHR43201">
    <property type="entry name" value="ACYL-COA SYNTHETASE"/>
    <property type="match status" value="1"/>
</dbReference>
<organism evidence="3 4">
    <name type="scientific">Aspergillus sydowii CBS 593.65</name>
    <dbReference type="NCBI Taxonomy" id="1036612"/>
    <lineage>
        <taxon>Eukaryota</taxon>
        <taxon>Fungi</taxon>
        <taxon>Dikarya</taxon>
        <taxon>Ascomycota</taxon>
        <taxon>Pezizomycotina</taxon>
        <taxon>Eurotiomycetes</taxon>
        <taxon>Eurotiomycetidae</taxon>
        <taxon>Eurotiales</taxon>
        <taxon>Aspergillaceae</taxon>
        <taxon>Aspergillus</taxon>
        <taxon>Aspergillus subgen. Nidulantes</taxon>
    </lineage>
</organism>
<evidence type="ECO:0000256" key="1">
    <source>
        <dbReference type="ARBA" id="ARBA00006432"/>
    </source>
</evidence>
<keyword evidence="2" id="KW-0812">Transmembrane</keyword>
<gene>
    <name evidence="3" type="ORF">ASPSYDRAFT_93442</name>
</gene>
<proteinExistence type="inferred from homology"/>
<evidence type="ECO:0000256" key="2">
    <source>
        <dbReference type="SAM" id="Phobius"/>
    </source>
</evidence>
<protein>
    <recommendedName>
        <fullName evidence="5">AMP-dependent synthetase/ligase domain-containing protein</fullName>
    </recommendedName>
</protein>